<evidence type="ECO:0000256" key="3">
    <source>
        <dbReference type="ARBA" id="ARBA00022989"/>
    </source>
</evidence>
<feature type="transmembrane region" description="Helical" evidence="6">
    <location>
        <begin position="52"/>
        <end position="73"/>
    </location>
</feature>
<feature type="transmembrane region" description="Helical" evidence="6">
    <location>
        <begin position="20"/>
        <end position="40"/>
    </location>
</feature>
<evidence type="ECO:0000256" key="4">
    <source>
        <dbReference type="ARBA" id="ARBA00023136"/>
    </source>
</evidence>
<keyword evidence="3 6" id="KW-1133">Transmembrane helix</keyword>
<organism evidence="7 8">
    <name type="scientific">Basidiobolus ranarum</name>
    <dbReference type="NCBI Taxonomy" id="34480"/>
    <lineage>
        <taxon>Eukaryota</taxon>
        <taxon>Fungi</taxon>
        <taxon>Fungi incertae sedis</taxon>
        <taxon>Zoopagomycota</taxon>
        <taxon>Entomophthoromycotina</taxon>
        <taxon>Basidiobolomycetes</taxon>
        <taxon>Basidiobolales</taxon>
        <taxon>Basidiobolaceae</taxon>
        <taxon>Basidiobolus</taxon>
    </lineage>
</organism>
<reference evidence="7 8" key="1">
    <citation type="submission" date="2023-04" db="EMBL/GenBank/DDBJ databases">
        <title>Genome of Basidiobolus ranarum AG-B5.</title>
        <authorList>
            <person name="Stajich J.E."/>
            <person name="Carter-House D."/>
            <person name="Gryganskyi A."/>
        </authorList>
    </citation>
    <scope>NUCLEOTIDE SEQUENCE [LARGE SCALE GENOMIC DNA]</scope>
    <source>
        <strain evidence="7 8">AG-B5</strain>
    </source>
</reference>
<feature type="transmembrane region" description="Helical" evidence="6">
    <location>
        <begin position="255"/>
        <end position="276"/>
    </location>
</feature>
<gene>
    <name evidence="7" type="ORF">K7432_018678</name>
</gene>
<dbReference type="Proteomes" id="UP001479436">
    <property type="component" value="Unassembled WGS sequence"/>
</dbReference>
<evidence type="ECO:0000256" key="6">
    <source>
        <dbReference type="SAM" id="Phobius"/>
    </source>
</evidence>
<keyword evidence="8" id="KW-1185">Reference proteome</keyword>
<feature type="transmembrane region" description="Helical" evidence="6">
    <location>
        <begin position="85"/>
        <end position="103"/>
    </location>
</feature>
<feature type="transmembrane region" description="Helical" evidence="6">
    <location>
        <begin position="224"/>
        <end position="243"/>
    </location>
</feature>
<evidence type="ECO:0000256" key="5">
    <source>
        <dbReference type="SAM" id="MobiDB-lite"/>
    </source>
</evidence>
<proteinExistence type="predicted"/>
<protein>
    <recommendedName>
        <fullName evidence="9">DUF300-domain-containing protein</fullName>
    </recommendedName>
</protein>
<feature type="compositionally biased region" description="Acidic residues" evidence="5">
    <location>
        <begin position="492"/>
        <end position="508"/>
    </location>
</feature>
<name>A0ABR2WSF5_9FUNG</name>
<dbReference type="PANTHER" id="PTHR23423">
    <property type="entry name" value="ORGANIC SOLUTE TRANSPORTER-RELATED"/>
    <property type="match status" value="1"/>
</dbReference>
<comment type="subcellular location">
    <subcellularLocation>
        <location evidence="1">Membrane</location>
        <topology evidence="1">Multi-pass membrane protein</topology>
    </subcellularLocation>
</comment>
<evidence type="ECO:0000313" key="7">
    <source>
        <dbReference type="EMBL" id="KAK9764410.1"/>
    </source>
</evidence>
<sequence>MNFPDDSGAGSELGNKAVWFAGFCSIIATGISLYCMWSHLKNYARPNLQRNVMRIIWMIPVYAISSWISLYSLKLAFYVDALRDVYEAFVLYCFFSLLVNYLGGERELLNMLHGRQPTEHMWPVNWWSKEMDVGDPYNFLFVKRGILQYVYVKPVLAAATMILKVCNNFNEGDLSLTSGYFWISFIYNLSVCLSLYCLVLFFMATKEDLKAYRPFPKFICVKSVIFFSFWQGLAISILVMLGIIRGNEHFHADQLAVAIQDFLICFEMIFAAIGHWHSFTYKDYNNYDFHFGRMTLPHALRDALGLRDIVQDSLDTYSGDRFNYRAFEPAEGVAPEGQSRNQRILAGLRYVDGGQTKYWIPTPESATKTDPYTLQSQMEQDTISLNFSDLNDSDDLEDDYEAARQLVHGDYNYPIITVSSPIRKPNENQRIKGKTPTFSYAATGETRIGSGSNGTDQRRENASAYGVKNGKQVYDDEESRGLLRSNQHTVQLEDEEDNSSDDDDDNNDIGDTRANQPYPGINNSSQDSLFQWRKREPAIAKPPSQSSLYNPWS</sequence>
<feature type="transmembrane region" description="Helical" evidence="6">
    <location>
        <begin position="180"/>
        <end position="204"/>
    </location>
</feature>
<keyword evidence="2 6" id="KW-0812">Transmembrane</keyword>
<dbReference type="InterPro" id="IPR005178">
    <property type="entry name" value="Ostalpha/TMEM184C"/>
</dbReference>
<keyword evidence="4 6" id="KW-0472">Membrane</keyword>
<dbReference type="EMBL" id="JASJQH010000433">
    <property type="protein sequence ID" value="KAK9764410.1"/>
    <property type="molecule type" value="Genomic_DNA"/>
</dbReference>
<feature type="region of interest" description="Disordered" evidence="5">
    <location>
        <begin position="424"/>
        <end position="553"/>
    </location>
</feature>
<accession>A0ABR2WSF5</accession>
<evidence type="ECO:0008006" key="9">
    <source>
        <dbReference type="Google" id="ProtNLM"/>
    </source>
</evidence>
<dbReference type="SMART" id="SM01417">
    <property type="entry name" value="Solute_trans_a"/>
    <property type="match status" value="1"/>
</dbReference>
<evidence type="ECO:0000256" key="2">
    <source>
        <dbReference type="ARBA" id="ARBA00022692"/>
    </source>
</evidence>
<evidence type="ECO:0000256" key="1">
    <source>
        <dbReference type="ARBA" id="ARBA00004141"/>
    </source>
</evidence>
<dbReference type="Pfam" id="PF03619">
    <property type="entry name" value="Solute_trans_a"/>
    <property type="match status" value="1"/>
</dbReference>
<comment type="caution">
    <text evidence="7">The sequence shown here is derived from an EMBL/GenBank/DDBJ whole genome shotgun (WGS) entry which is preliminary data.</text>
</comment>
<evidence type="ECO:0000313" key="8">
    <source>
        <dbReference type="Proteomes" id="UP001479436"/>
    </source>
</evidence>
<feature type="compositionally biased region" description="Polar residues" evidence="5">
    <location>
        <begin position="543"/>
        <end position="553"/>
    </location>
</feature>